<dbReference type="AlphaFoldDB" id="A0A1R3WCU0"/>
<name>A0A1R3WCU0_9RHOB</name>
<reference evidence="2" key="1">
    <citation type="submission" date="2017-01" db="EMBL/GenBank/DDBJ databases">
        <authorList>
            <person name="Varghese N."/>
            <person name="Submissions S."/>
        </authorList>
    </citation>
    <scope>NUCLEOTIDE SEQUENCE [LARGE SCALE GENOMIC DNA]</scope>
    <source>
        <strain evidence="2">DSM 29591</strain>
    </source>
</reference>
<protein>
    <submittedName>
        <fullName evidence="1">Uncharacterized protein</fullName>
    </submittedName>
</protein>
<evidence type="ECO:0000313" key="2">
    <source>
        <dbReference type="Proteomes" id="UP000186997"/>
    </source>
</evidence>
<sequence length="36" mass="3913">MFELFLIVLLVVVALIGPSSQRPSAVKKSQLAQISE</sequence>
<gene>
    <name evidence="1" type="ORF">SAMN05421665_0238</name>
</gene>
<dbReference type="EMBL" id="FTPR01000001">
    <property type="protein sequence ID" value="SIT75685.1"/>
    <property type="molecule type" value="Genomic_DNA"/>
</dbReference>
<dbReference type="Proteomes" id="UP000186997">
    <property type="component" value="Unassembled WGS sequence"/>
</dbReference>
<organism evidence="1 2">
    <name type="scientific">Yoonia rosea</name>
    <dbReference type="NCBI Taxonomy" id="287098"/>
    <lineage>
        <taxon>Bacteria</taxon>
        <taxon>Pseudomonadati</taxon>
        <taxon>Pseudomonadota</taxon>
        <taxon>Alphaproteobacteria</taxon>
        <taxon>Rhodobacterales</taxon>
        <taxon>Paracoccaceae</taxon>
        <taxon>Yoonia</taxon>
    </lineage>
</organism>
<keyword evidence="2" id="KW-1185">Reference proteome</keyword>
<evidence type="ECO:0000313" key="1">
    <source>
        <dbReference type="EMBL" id="SIT75685.1"/>
    </source>
</evidence>
<proteinExistence type="predicted"/>
<accession>A0A1R3WCU0</accession>
<dbReference type="STRING" id="287098.SAMN05421665_0238"/>